<evidence type="ECO:0000256" key="2">
    <source>
        <dbReference type="SAM" id="MobiDB-lite"/>
    </source>
</evidence>
<dbReference type="PROSITE" id="PS50245">
    <property type="entry name" value="CAP_GLY_2"/>
    <property type="match status" value="1"/>
</dbReference>
<feature type="coiled-coil region" evidence="1">
    <location>
        <begin position="274"/>
        <end position="308"/>
    </location>
</feature>
<evidence type="ECO:0000259" key="3">
    <source>
        <dbReference type="PROSITE" id="PS50245"/>
    </source>
</evidence>
<proteinExistence type="predicted"/>
<feature type="region of interest" description="Disordered" evidence="2">
    <location>
        <begin position="164"/>
        <end position="202"/>
    </location>
</feature>
<feature type="compositionally biased region" description="Low complexity" evidence="2">
    <location>
        <begin position="187"/>
        <end position="202"/>
    </location>
</feature>
<name>A0AAN8J079_PATCE</name>
<gene>
    <name evidence="4" type="ORF">SNE40_023248</name>
</gene>
<reference evidence="4 5" key="1">
    <citation type="submission" date="2024-01" db="EMBL/GenBank/DDBJ databases">
        <title>The genome of the rayed Mediterranean limpet Patella caerulea (Linnaeus, 1758).</title>
        <authorList>
            <person name="Anh-Thu Weber A."/>
            <person name="Halstead-Nussloch G."/>
        </authorList>
    </citation>
    <scope>NUCLEOTIDE SEQUENCE [LARGE SCALE GENOMIC DNA]</scope>
    <source>
        <strain evidence="4">AATW-2023a</strain>
        <tissue evidence="4">Whole specimen</tissue>
    </source>
</reference>
<sequence length="520" mass="57983">MTMDSLGSDHSPPLSENAGSSWTHWENEISSISGLNAGSSNELYCLVEDKDIAARAVAFVVNSTRKGIVPLCADVANLLRSKRSLEKKIYLMKRENEALRSSTSISFRTSHSTSPAPPSTSSYTDKSLLHDQTTNIQDRSRPCSRCSQCSSTISYSPKFEKTYSFKGTGHLNSPSLYRDSRRRGSSRSRTQQQQNGITTTTTEAIVHGLPLNYVATDSNDSLPPVSRKNSLPEIISQPDGHIKRISPQVSKETQCTLQDNVDHEENLTQTLKLNHKLSEELTFAKKEIESLKDKLRELELNHALKNTDGIFNIENESDDKKRESRREKLKGSVFKPIVFKSGATSLKKGKSQKAEMSLSTALYPEPLTGCKCSACEESIGYSDRIILDDDVQKFTVGSNMRIQVGDHVSDKEKRSGYIRYIGHLDRIGQPNMLFAGLELDLNDGSHDGFFNGKRYFFCNKDNGVLIPLQDVVSKTKTSKHSSEKKNTPKISDLYKLRHHTSNKAKAESKEESSSSSNIDK</sequence>
<dbReference type="Pfam" id="PF01302">
    <property type="entry name" value="CAP_GLY"/>
    <property type="match status" value="1"/>
</dbReference>
<evidence type="ECO:0000256" key="1">
    <source>
        <dbReference type="SAM" id="Coils"/>
    </source>
</evidence>
<feature type="region of interest" description="Disordered" evidence="2">
    <location>
        <begin position="1"/>
        <end position="20"/>
    </location>
</feature>
<dbReference type="InterPro" id="IPR000938">
    <property type="entry name" value="CAP-Gly_domain"/>
</dbReference>
<dbReference type="InterPro" id="IPR036859">
    <property type="entry name" value="CAP-Gly_dom_sf"/>
</dbReference>
<evidence type="ECO:0000313" key="5">
    <source>
        <dbReference type="Proteomes" id="UP001347796"/>
    </source>
</evidence>
<dbReference type="EMBL" id="JAZGQO010000021">
    <property type="protein sequence ID" value="KAK6166593.1"/>
    <property type="molecule type" value="Genomic_DNA"/>
</dbReference>
<feature type="domain" description="CAP-Gly" evidence="3">
    <location>
        <begin position="433"/>
        <end position="467"/>
    </location>
</feature>
<dbReference type="Proteomes" id="UP001347796">
    <property type="component" value="Unassembled WGS sequence"/>
</dbReference>
<feature type="compositionally biased region" description="Low complexity" evidence="2">
    <location>
        <begin position="101"/>
        <end position="122"/>
    </location>
</feature>
<comment type="caution">
    <text evidence="4">The sequence shown here is derived from an EMBL/GenBank/DDBJ whole genome shotgun (WGS) entry which is preliminary data.</text>
</comment>
<dbReference type="Gene3D" id="2.30.30.190">
    <property type="entry name" value="CAP Gly-rich-like domain"/>
    <property type="match status" value="1"/>
</dbReference>
<feature type="region of interest" description="Disordered" evidence="2">
    <location>
        <begin position="101"/>
        <end position="127"/>
    </location>
</feature>
<accession>A0AAN8J079</accession>
<dbReference type="SUPFAM" id="SSF74924">
    <property type="entry name" value="Cap-Gly domain"/>
    <property type="match status" value="1"/>
</dbReference>
<organism evidence="4 5">
    <name type="scientific">Patella caerulea</name>
    <name type="common">Rayed Mediterranean limpet</name>
    <dbReference type="NCBI Taxonomy" id="87958"/>
    <lineage>
        <taxon>Eukaryota</taxon>
        <taxon>Metazoa</taxon>
        <taxon>Spiralia</taxon>
        <taxon>Lophotrochozoa</taxon>
        <taxon>Mollusca</taxon>
        <taxon>Gastropoda</taxon>
        <taxon>Patellogastropoda</taxon>
        <taxon>Patelloidea</taxon>
        <taxon>Patellidae</taxon>
        <taxon>Patella</taxon>
    </lineage>
</organism>
<dbReference type="AlphaFoldDB" id="A0AAN8J079"/>
<dbReference type="SMART" id="SM01052">
    <property type="entry name" value="CAP_GLY"/>
    <property type="match status" value="1"/>
</dbReference>
<protein>
    <recommendedName>
        <fullName evidence="3">CAP-Gly domain-containing protein</fullName>
    </recommendedName>
</protein>
<keyword evidence="1" id="KW-0175">Coiled coil</keyword>
<keyword evidence="5" id="KW-1185">Reference proteome</keyword>
<feature type="region of interest" description="Disordered" evidence="2">
    <location>
        <begin position="475"/>
        <end position="520"/>
    </location>
</feature>
<evidence type="ECO:0000313" key="4">
    <source>
        <dbReference type="EMBL" id="KAK6166593.1"/>
    </source>
</evidence>
<feature type="compositionally biased region" description="Basic and acidic residues" evidence="2">
    <location>
        <begin position="504"/>
        <end position="520"/>
    </location>
</feature>